<evidence type="ECO:0000256" key="1">
    <source>
        <dbReference type="SAM" id="SignalP"/>
    </source>
</evidence>
<gene>
    <name evidence="2" type="ORF">BDA99DRAFT_506999</name>
</gene>
<accession>A0AAD5K388</accession>
<evidence type="ECO:0000313" key="2">
    <source>
        <dbReference type="EMBL" id="KAI9266926.1"/>
    </source>
</evidence>
<proteinExistence type="predicted"/>
<sequence>MRNILLRLITLAIFMAITLAAPSIWDPFDDDPCPSPELGCAPSHPTPPDPCPVPELGCAPDH</sequence>
<dbReference type="EMBL" id="JAIXMP010000010">
    <property type="protein sequence ID" value="KAI9266926.1"/>
    <property type="molecule type" value="Genomic_DNA"/>
</dbReference>
<organism evidence="2 3">
    <name type="scientific">Phascolomyces articulosus</name>
    <dbReference type="NCBI Taxonomy" id="60185"/>
    <lineage>
        <taxon>Eukaryota</taxon>
        <taxon>Fungi</taxon>
        <taxon>Fungi incertae sedis</taxon>
        <taxon>Mucoromycota</taxon>
        <taxon>Mucoromycotina</taxon>
        <taxon>Mucoromycetes</taxon>
        <taxon>Mucorales</taxon>
        <taxon>Lichtheimiaceae</taxon>
        <taxon>Phascolomyces</taxon>
    </lineage>
</organism>
<dbReference type="Proteomes" id="UP001209540">
    <property type="component" value="Unassembled WGS sequence"/>
</dbReference>
<evidence type="ECO:0000313" key="3">
    <source>
        <dbReference type="Proteomes" id="UP001209540"/>
    </source>
</evidence>
<keyword evidence="3" id="KW-1185">Reference proteome</keyword>
<feature type="chain" id="PRO_5042274123" evidence="1">
    <location>
        <begin position="21"/>
        <end position="62"/>
    </location>
</feature>
<protein>
    <submittedName>
        <fullName evidence="2">Uncharacterized protein</fullName>
    </submittedName>
</protein>
<reference evidence="2" key="1">
    <citation type="journal article" date="2022" name="IScience">
        <title>Evolution of zygomycete secretomes and the origins of terrestrial fungal ecologies.</title>
        <authorList>
            <person name="Chang Y."/>
            <person name="Wang Y."/>
            <person name="Mondo S."/>
            <person name="Ahrendt S."/>
            <person name="Andreopoulos W."/>
            <person name="Barry K."/>
            <person name="Beard J."/>
            <person name="Benny G.L."/>
            <person name="Blankenship S."/>
            <person name="Bonito G."/>
            <person name="Cuomo C."/>
            <person name="Desiro A."/>
            <person name="Gervers K.A."/>
            <person name="Hundley H."/>
            <person name="Kuo A."/>
            <person name="LaButti K."/>
            <person name="Lang B.F."/>
            <person name="Lipzen A."/>
            <person name="O'Donnell K."/>
            <person name="Pangilinan J."/>
            <person name="Reynolds N."/>
            <person name="Sandor L."/>
            <person name="Smith M.E."/>
            <person name="Tsang A."/>
            <person name="Grigoriev I.V."/>
            <person name="Stajich J.E."/>
            <person name="Spatafora J.W."/>
        </authorList>
    </citation>
    <scope>NUCLEOTIDE SEQUENCE</scope>
    <source>
        <strain evidence="2">RSA 2281</strain>
    </source>
</reference>
<comment type="caution">
    <text evidence="2">The sequence shown here is derived from an EMBL/GenBank/DDBJ whole genome shotgun (WGS) entry which is preliminary data.</text>
</comment>
<reference evidence="2" key="2">
    <citation type="submission" date="2023-02" db="EMBL/GenBank/DDBJ databases">
        <authorList>
            <consortium name="DOE Joint Genome Institute"/>
            <person name="Mondo S.J."/>
            <person name="Chang Y."/>
            <person name="Wang Y."/>
            <person name="Ahrendt S."/>
            <person name="Andreopoulos W."/>
            <person name="Barry K."/>
            <person name="Beard J."/>
            <person name="Benny G.L."/>
            <person name="Blankenship S."/>
            <person name="Bonito G."/>
            <person name="Cuomo C."/>
            <person name="Desiro A."/>
            <person name="Gervers K.A."/>
            <person name="Hundley H."/>
            <person name="Kuo A."/>
            <person name="LaButti K."/>
            <person name="Lang B.F."/>
            <person name="Lipzen A."/>
            <person name="O'Donnell K."/>
            <person name="Pangilinan J."/>
            <person name="Reynolds N."/>
            <person name="Sandor L."/>
            <person name="Smith M.W."/>
            <person name="Tsang A."/>
            <person name="Grigoriev I.V."/>
            <person name="Stajich J.E."/>
            <person name="Spatafora J.W."/>
        </authorList>
    </citation>
    <scope>NUCLEOTIDE SEQUENCE</scope>
    <source>
        <strain evidence="2">RSA 2281</strain>
    </source>
</reference>
<dbReference type="AlphaFoldDB" id="A0AAD5K388"/>
<name>A0AAD5K388_9FUNG</name>
<keyword evidence="1" id="KW-0732">Signal</keyword>
<feature type="signal peptide" evidence="1">
    <location>
        <begin position="1"/>
        <end position="20"/>
    </location>
</feature>